<dbReference type="Proteomes" id="UP000316181">
    <property type="component" value="Unassembled WGS sequence"/>
</dbReference>
<organism evidence="2 3">
    <name type="scientific">Rarobacter incanus</name>
    <dbReference type="NCBI Taxonomy" id="153494"/>
    <lineage>
        <taxon>Bacteria</taxon>
        <taxon>Bacillati</taxon>
        <taxon>Actinomycetota</taxon>
        <taxon>Actinomycetes</taxon>
        <taxon>Micrococcales</taxon>
        <taxon>Rarobacteraceae</taxon>
        <taxon>Rarobacter</taxon>
    </lineage>
</organism>
<sequence>MRSVIRGIGWAGLVGGVIAEWAGPPDRSYIPFIVIGAALIIASTQRRRREETDYTAAMLASAGYKDPDESLPAGVESATKPRSRGGIGFLVFLIVLGAILWPIRADIVEHFGDSTGATSPWDSSQDPFGFQVDD</sequence>
<keyword evidence="1" id="KW-0812">Transmembrane</keyword>
<proteinExistence type="predicted"/>
<comment type="caution">
    <text evidence="2">The sequence shown here is derived from an EMBL/GenBank/DDBJ whole genome shotgun (WGS) entry which is preliminary data.</text>
</comment>
<evidence type="ECO:0000313" key="2">
    <source>
        <dbReference type="EMBL" id="TQK76403.1"/>
    </source>
</evidence>
<evidence type="ECO:0000256" key="1">
    <source>
        <dbReference type="SAM" id="Phobius"/>
    </source>
</evidence>
<name>A0A542SP63_9MICO</name>
<accession>A0A542SP63</accession>
<protein>
    <submittedName>
        <fullName evidence="2">Uncharacterized protein</fullName>
    </submittedName>
</protein>
<dbReference type="RefSeq" id="WP_142111687.1">
    <property type="nucleotide sequence ID" value="NZ_BAAATB010000002.1"/>
</dbReference>
<evidence type="ECO:0000313" key="3">
    <source>
        <dbReference type="Proteomes" id="UP000316181"/>
    </source>
</evidence>
<keyword evidence="1" id="KW-1133">Transmembrane helix</keyword>
<keyword evidence="3" id="KW-1185">Reference proteome</keyword>
<feature type="transmembrane region" description="Helical" evidence="1">
    <location>
        <begin position="29"/>
        <end position="45"/>
    </location>
</feature>
<gene>
    <name evidence="2" type="ORF">FB389_1074</name>
</gene>
<dbReference type="EMBL" id="VFNV01000001">
    <property type="protein sequence ID" value="TQK76403.1"/>
    <property type="molecule type" value="Genomic_DNA"/>
</dbReference>
<dbReference type="OrthoDB" id="9930500at2"/>
<reference evidence="2 3" key="1">
    <citation type="submission" date="2019-06" db="EMBL/GenBank/DDBJ databases">
        <title>Sequencing the genomes of 1000 actinobacteria strains.</title>
        <authorList>
            <person name="Klenk H.-P."/>
        </authorList>
    </citation>
    <scope>NUCLEOTIDE SEQUENCE [LARGE SCALE GENOMIC DNA]</scope>
    <source>
        <strain evidence="2 3">DSM 10596</strain>
    </source>
</reference>
<keyword evidence="1" id="KW-0472">Membrane</keyword>
<dbReference type="AlphaFoldDB" id="A0A542SP63"/>
<feature type="transmembrane region" description="Helical" evidence="1">
    <location>
        <begin position="86"/>
        <end position="103"/>
    </location>
</feature>